<dbReference type="InterPro" id="IPR039424">
    <property type="entry name" value="SBP_5"/>
</dbReference>
<evidence type="ECO:0000256" key="1">
    <source>
        <dbReference type="SAM" id="MobiDB-lite"/>
    </source>
</evidence>
<dbReference type="Gene3D" id="3.40.190.10">
    <property type="entry name" value="Periplasmic binding protein-like II"/>
    <property type="match status" value="1"/>
</dbReference>
<feature type="region of interest" description="Disordered" evidence="1">
    <location>
        <begin position="44"/>
        <end position="67"/>
    </location>
</feature>
<dbReference type="Gene3D" id="3.10.105.10">
    <property type="entry name" value="Dipeptide-binding Protein, Domain 3"/>
    <property type="match status" value="1"/>
</dbReference>
<dbReference type="InterPro" id="IPR000914">
    <property type="entry name" value="SBP_5_dom"/>
</dbReference>
<reference evidence="3 4" key="1">
    <citation type="journal article" date="2019" name="Int. J. Syst. Evol. Microbiol.">
        <title>The Global Catalogue of Microorganisms (GCM) 10K type strain sequencing project: providing services to taxonomists for standard genome sequencing and annotation.</title>
        <authorList>
            <consortium name="The Broad Institute Genomics Platform"/>
            <consortium name="The Broad Institute Genome Sequencing Center for Infectious Disease"/>
            <person name="Wu L."/>
            <person name="Ma J."/>
        </authorList>
    </citation>
    <scope>NUCLEOTIDE SEQUENCE [LARGE SCALE GENOMIC DNA]</scope>
    <source>
        <strain evidence="3 4">RDMS1</strain>
    </source>
</reference>
<sequence>MDERGKDSSQKYSYRDPPVSRRELLALTSGGMAIALAGCTGAANRGESGESGASTGEAFTGALTGHQSTSTDIQFNPYNITLETSTRSQTALFPYLAVQSLSTTEWIPVAAKDWSIDGTSLTVQLLDGFTWHNGDPVTIDDLERTLKLSAHMNSYMSDYVESADDITASNDTTVTVNLSSMFNSSGLYSNVFGNIRIDVPEAVFGSYMEEFSDATTEKERDRIRKEVGEFNWREPEPHASGPFELDSITTQALHCTQYDDYPIAEVQKNIKRKTGYDLSTYGTDPNYSEMEYQLSQTRNKVTQLAISDTLDGGDGLDIDSKEELQQKFPQYAEYRQIPTGYGTSIMFNMIDGAHADAWRDQRVRKAFAHIIDLEGVAQQFYGDFTDTRRRFSGLTPVLEQKLFDEAFRNSLTTYDHNPEKAAALLRDAGYTKDKWWIKPNGEPLKATFQGPTSVEYYLRGWQVAASNLRKFGIKSQVVSIEGTTFFSKTLGNLEWDLTRSYYGSIDEPSAYDLSWIRYDGPEEHEYSWFLEQPHDEAVVTVPPIGKPDSNKTITINITDTYNELTKTIDPDMLSTLSKRLSWAFNQTVPKIPIGQVNYSWYMTSDSWNYPAKDHSLGNLYPFTWSLPQIGALQRKSA</sequence>
<evidence type="ECO:0000259" key="2">
    <source>
        <dbReference type="Pfam" id="PF00496"/>
    </source>
</evidence>
<keyword evidence="4" id="KW-1185">Reference proteome</keyword>
<evidence type="ECO:0000313" key="3">
    <source>
        <dbReference type="EMBL" id="MFC7189785.1"/>
    </source>
</evidence>
<dbReference type="Pfam" id="PF00496">
    <property type="entry name" value="SBP_bac_5"/>
    <property type="match status" value="1"/>
</dbReference>
<dbReference type="EMBL" id="JBHTAX010000001">
    <property type="protein sequence ID" value="MFC7189785.1"/>
    <property type="molecule type" value="Genomic_DNA"/>
</dbReference>
<dbReference type="GeneID" id="76199345"/>
<feature type="domain" description="Solute-binding protein family 5" evidence="2">
    <location>
        <begin position="107"/>
        <end position="516"/>
    </location>
</feature>
<dbReference type="PANTHER" id="PTHR30290:SF65">
    <property type="entry name" value="MONOACYL PHOSPHATIDYLINOSITOL TETRAMANNOSIDE-BINDING PROTEIN LPQW-RELATED"/>
    <property type="match status" value="1"/>
</dbReference>
<dbReference type="SUPFAM" id="SSF53850">
    <property type="entry name" value="Periplasmic binding protein-like II"/>
    <property type="match status" value="1"/>
</dbReference>
<proteinExistence type="predicted"/>
<gene>
    <name evidence="3" type="ORF">ACFQL7_07900</name>
</gene>
<protein>
    <submittedName>
        <fullName evidence="3">ABC transporter substrate-binding protein</fullName>
    </submittedName>
</protein>
<dbReference type="RefSeq" id="WP_264554768.1">
    <property type="nucleotide sequence ID" value="NZ_CP109979.1"/>
</dbReference>
<comment type="caution">
    <text evidence="3">The sequence shown here is derived from an EMBL/GenBank/DDBJ whole genome shotgun (WGS) entry which is preliminary data.</text>
</comment>
<name>A0ABD5YKL0_9EURY</name>
<dbReference type="Proteomes" id="UP001596417">
    <property type="component" value="Unassembled WGS sequence"/>
</dbReference>
<dbReference type="AlphaFoldDB" id="A0ABD5YKL0"/>
<dbReference type="PANTHER" id="PTHR30290">
    <property type="entry name" value="PERIPLASMIC BINDING COMPONENT OF ABC TRANSPORTER"/>
    <property type="match status" value="1"/>
</dbReference>
<evidence type="ECO:0000313" key="4">
    <source>
        <dbReference type="Proteomes" id="UP001596417"/>
    </source>
</evidence>
<accession>A0ABD5YKL0</accession>
<organism evidence="3 4">
    <name type="scientific">Halocatena marina</name>
    <dbReference type="NCBI Taxonomy" id="2934937"/>
    <lineage>
        <taxon>Archaea</taxon>
        <taxon>Methanobacteriati</taxon>
        <taxon>Methanobacteriota</taxon>
        <taxon>Stenosarchaea group</taxon>
        <taxon>Halobacteria</taxon>
        <taxon>Halobacteriales</taxon>
        <taxon>Natronomonadaceae</taxon>
        <taxon>Halocatena</taxon>
    </lineage>
</organism>